<feature type="transmembrane region" description="Helical" evidence="1">
    <location>
        <begin position="38"/>
        <end position="60"/>
    </location>
</feature>
<comment type="caution">
    <text evidence="2">The sequence shown here is derived from an EMBL/GenBank/DDBJ whole genome shotgun (WGS) entry which is preliminary data.</text>
</comment>
<proteinExistence type="predicted"/>
<dbReference type="Proteomes" id="UP000584867">
    <property type="component" value="Unassembled WGS sequence"/>
</dbReference>
<keyword evidence="1" id="KW-1133">Transmembrane helix</keyword>
<sequence>MSIVGGSTRRMKTVWLCSLGFIFGVLYCIAWQDKIAWLFGWAEAWKALAVVFAIGSIYLCRRLLLKQSAQSESQAQ</sequence>
<evidence type="ECO:0000313" key="3">
    <source>
        <dbReference type="Proteomes" id="UP000584867"/>
    </source>
</evidence>
<dbReference type="EMBL" id="JACHIO010000007">
    <property type="protein sequence ID" value="MBB5063668.1"/>
    <property type="molecule type" value="Genomic_DNA"/>
</dbReference>
<gene>
    <name evidence="2" type="ORF">HDF15_002013</name>
</gene>
<dbReference type="AlphaFoldDB" id="A0A7W7ZPG9"/>
<reference evidence="2 3" key="1">
    <citation type="submission" date="2020-08" db="EMBL/GenBank/DDBJ databases">
        <title>Genomic Encyclopedia of Type Strains, Phase IV (KMG-V): Genome sequencing to study the core and pangenomes of soil and plant-associated prokaryotes.</title>
        <authorList>
            <person name="Whitman W."/>
        </authorList>
    </citation>
    <scope>NUCLEOTIDE SEQUENCE [LARGE SCALE GENOMIC DNA]</scope>
    <source>
        <strain evidence="2 3">X5P3</strain>
    </source>
</reference>
<organism evidence="2 3">
    <name type="scientific">Granulicella mallensis</name>
    <dbReference type="NCBI Taxonomy" id="940614"/>
    <lineage>
        <taxon>Bacteria</taxon>
        <taxon>Pseudomonadati</taxon>
        <taxon>Acidobacteriota</taxon>
        <taxon>Terriglobia</taxon>
        <taxon>Terriglobales</taxon>
        <taxon>Acidobacteriaceae</taxon>
        <taxon>Granulicella</taxon>
    </lineage>
</organism>
<feature type="transmembrane region" description="Helical" evidence="1">
    <location>
        <begin position="12"/>
        <end position="32"/>
    </location>
</feature>
<keyword evidence="1" id="KW-0472">Membrane</keyword>
<name>A0A7W7ZPG9_9BACT</name>
<protein>
    <submittedName>
        <fullName evidence="2">Uncharacterized protein</fullName>
    </submittedName>
</protein>
<evidence type="ECO:0000313" key="2">
    <source>
        <dbReference type="EMBL" id="MBB5063668.1"/>
    </source>
</evidence>
<accession>A0A7W7ZPG9</accession>
<dbReference type="RefSeq" id="WP_184255020.1">
    <property type="nucleotide sequence ID" value="NZ_JACHIO010000007.1"/>
</dbReference>
<evidence type="ECO:0000256" key="1">
    <source>
        <dbReference type="SAM" id="Phobius"/>
    </source>
</evidence>
<keyword evidence="1" id="KW-0812">Transmembrane</keyword>